<feature type="domain" description="HTH cro/C1-type" evidence="1">
    <location>
        <begin position="2"/>
        <end position="46"/>
    </location>
</feature>
<protein>
    <submittedName>
        <fullName evidence="2">XRE family transcriptional regulator</fullName>
    </submittedName>
</protein>
<dbReference type="GO" id="GO:0003677">
    <property type="term" value="F:DNA binding"/>
    <property type="evidence" value="ECO:0007669"/>
    <property type="project" value="InterPro"/>
</dbReference>
<gene>
    <name evidence="2" type="ORF">DW016_10870</name>
</gene>
<sequence>MNLKGEMAKKNITNESIANLLGIHRNSVYNKINGESKFSIDEALAIRNAFFPNYDVDTLFGENRGGEE</sequence>
<dbReference type="InterPro" id="IPR001387">
    <property type="entry name" value="Cro/C1-type_HTH"/>
</dbReference>
<evidence type="ECO:0000259" key="1">
    <source>
        <dbReference type="Pfam" id="PF13443"/>
    </source>
</evidence>
<evidence type="ECO:0000313" key="3">
    <source>
        <dbReference type="Proteomes" id="UP000261080"/>
    </source>
</evidence>
<comment type="caution">
    <text evidence="2">The sequence shown here is derived from an EMBL/GenBank/DDBJ whole genome shotgun (WGS) entry which is preliminary data.</text>
</comment>
<dbReference type="EMBL" id="QVLX01000005">
    <property type="protein sequence ID" value="RGE86559.1"/>
    <property type="molecule type" value="Genomic_DNA"/>
</dbReference>
<dbReference type="Gene3D" id="1.10.260.40">
    <property type="entry name" value="lambda repressor-like DNA-binding domains"/>
    <property type="match status" value="1"/>
</dbReference>
<dbReference type="InterPro" id="IPR010982">
    <property type="entry name" value="Lambda_DNA-bd_dom_sf"/>
</dbReference>
<reference evidence="2 3" key="1">
    <citation type="submission" date="2018-08" db="EMBL/GenBank/DDBJ databases">
        <title>A genome reference for cultivated species of the human gut microbiota.</title>
        <authorList>
            <person name="Zou Y."/>
            <person name="Xue W."/>
            <person name="Luo G."/>
        </authorList>
    </citation>
    <scope>NUCLEOTIDE SEQUENCE [LARGE SCALE GENOMIC DNA]</scope>
    <source>
        <strain evidence="2 3">AF37-2AT</strain>
    </source>
</reference>
<dbReference type="AlphaFoldDB" id="A0A3E3K1G8"/>
<dbReference type="OrthoDB" id="2064246at2"/>
<accession>A0A3E3K1G8</accession>
<dbReference type="Pfam" id="PF13443">
    <property type="entry name" value="HTH_26"/>
    <property type="match status" value="1"/>
</dbReference>
<dbReference type="Proteomes" id="UP000261080">
    <property type="component" value="Unassembled WGS sequence"/>
</dbReference>
<keyword evidence="3" id="KW-1185">Reference proteome</keyword>
<dbReference type="RefSeq" id="WP_053769082.1">
    <property type="nucleotide sequence ID" value="NZ_BAABYU010000001.1"/>
</dbReference>
<organism evidence="2 3">
    <name type="scientific">Sellimonas intestinalis</name>
    <dbReference type="NCBI Taxonomy" id="1653434"/>
    <lineage>
        <taxon>Bacteria</taxon>
        <taxon>Bacillati</taxon>
        <taxon>Bacillota</taxon>
        <taxon>Clostridia</taxon>
        <taxon>Lachnospirales</taxon>
        <taxon>Lachnospiraceae</taxon>
        <taxon>Sellimonas</taxon>
    </lineage>
</organism>
<evidence type="ECO:0000313" key="2">
    <source>
        <dbReference type="EMBL" id="RGE86559.1"/>
    </source>
</evidence>
<dbReference type="CDD" id="cd00093">
    <property type="entry name" value="HTH_XRE"/>
    <property type="match status" value="1"/>
</dbReference>
<proteinExistence type="predicted"/>
<name>A0A3E3K1G8_9FIRM</name>
<dbReference type="SUPFAM" id="SSF47413">
    <property type="entry name" value="lambda repressor-like DNA-binding domains"/>
    <property type="match status" value="1"/>
</dbReference>